<evidence type="ECO:0000256" key="1">
    <source>
        <dbReference type="SAM" id="Coils"/>
    </source>
</evidence>
<name>A0A9W9VIV4_9EURO</name>
<keyword evidence="1" id="KW-0175">Coiled coil</keyword>
<dbReference type="AlphaFoldDB" id="A0A9W9VIV4"/>
<reference evidence="3" key="1">
    <citation type="submission" date="2022-11" db="EMBL/GenBank/DDBJ databases">
        <authorList>
            <person name="Petersen C."/>
        </authorList>
    </citation>
    <scope>NUCLEOTIDE SEQUENCE</scope>
    <source>
        <strain evidence="3">IBT 29864</strain>
    </source>
</reference>
<dbReference type="EMBL" id="JAPZBS010000002">
    <property type="protein sequence ID" value="KAJ5381040.1"/>
    <property type="molecule type" value="Genomic_DNA"/>
</dbReference>
<evidence type="ECO:0000313" key="4">
    <source>
        <dbReference type="Proteomes" id="UP001147782"/>
    </source>
</evidence>
<dbReference type="RefSeq" id="XP_056558611.1">
    <property type="nucleotide sequence ID" value="XM_056696399.1"/>
</dbReference>
<accession>A0A9W9VIV4</accession>
<dbReference type="PANTHER" id="PTHR42067">
    <property type="entry name" value="YALI0C15378P"/>
    <property type="match status" value="1"/>
</dbReference>
<sequence length="374" mass="41194">MSAPQVLRIPRSDEPHSYVLVHVSQTGQAPLDLSLTATEGENPYATSIQQSRLQALRGKNYQGSDDEWAYIIAHVLRQPVSAENSSWSTGIEASANISGAGGDDQQIVITIRKRVQDITQRLGSLVLKHDEDQEIALFEWTSIATARADTLHSQVTSLTDRYREAEDTITKLTQQLADLMQAKTQHENQLVTNFAQLLNEKKLKIRNQQRLLASATADPAKVAEIQAASGRPGEAPGTHPSAKRRAAETADDEDESDDGFEQMDVDRKEADVKARYDQETEDEERATPQPLEDEEGNTTTDDEDEAPATSQRSVPQRATVKPSEREALPKEAAPPRRELPFTRRGPSAQAKPEPQPELSAAGEETAGETDDDEL</sequence>
<dbReference type="InterPro" id="IPR014751">
    <property type="entry name" value="XRCC4-like_C"/>
</dbReference>
<comment type="caution">
    <text evidence="3">The sequence shown here is derived from an EMBL/GenBank/DDBJ whole genome shotgun (WGS) entry which is preliminary data.</text>
</comment>
<protein>
    <submittedName>
        <fullName evidence="3">Uncharacterized protein</fullName>
    </submittedName>
</protein>
<dbReference type="GeneID" id="81435576"/>
<reference evidence="3" key="2">
    <citation type="journal article" date="2023" name="IMA Fungus">
        <title>Comparative genomic study of the Penicillium genus elucidates a diverse pangenome and 15 lateral gene transfer events.</title>
        <authorList>
            <person name="Petersen C."/>
            <person name="Sorensen T."/>
            <person name="Nielsen M.R."/>
            <person name="Sondergaard T.E."/>
            <person name="Sorensen J.L."/>
            <person name="Fitzpatrick D.A."/>
            <person name="Frisvad J.C."/>
            <person name="Nielsen K.L."/>
        </authorList>
    </citation>
    <scope>NUCLEOTIDE SEQUENCE</scope>
    <source>
        <strain evidence="3">IBT 29864</strain>
    </source>
</reference>
<organism evidence="3 4">
    <name type="scientific">Penicillium cataractarum</name>
    <dbReference type="NCBI Taxonomy" id="2100454"/>
    <lineage>
        <taxon>Eukaryota</taxon>
        <taxon>Fungi</taxon>
        <taxon>Dikarya</taxon>
        <taxon>Ascomycota</taxon>
        <taxon>Pezizomycotina</taxon>
        <taxon>Eurotiomycetes</taxon>
        <taxon>Eurotiomycetidae</taxon>
        <taxon>Eurotiales</taxon>
        <taxon>Aspergillaceae</taxon>
        <taxon>Penicillium</taxon>
    </lineage>
</organism>
<feature type="compositionally biased region" description="Acidic residues" evidence="2">
    <location>
        <begin position="365"/>
        <end position="374"/>
    </location>
</feature>
<feature type="coiled-coil region" evidence="1">
    <location>
        <begin position="155"/>
        <end position="218"/>
    </location>
</feature>
<feature type="compositionally biased region" description="Basic and acidic residues" evidence="2">
    <location>
        <begin position="322"/>
        <end position="341"/>
    </location>
</feature>
<dbReference type="Proteomes" id="UP001147782">
    <property type="component" value="Unassembled WGS sequence"/>
</dbReference>
<evidence type="ECO:0000256" key="2">
    <source>
        <dbReference type="SAM" id="MobiDB-lite"/>
    </source>
</evidence>
<dbReference type="PANTHER" id="PTHR42067:SF1">
    <property type="entry name" value="MITOTIC APPARATUS PROTEIN P62"/>
    <property type="match status" value="1"/>
</dbReference>
<feature type="compositionally biased region" description="Basic and acidic residues" evidence="2">
    <location>
        <begin position="264"/>
        <end position="278"/>
    </location>
</feature>
<proteinExistence type="predicted"/>
<dbReference type="Gene3D" id="1.20.5.370">
    <property type="match status" value="1"/>
</dbReference>
<keyword evidence="4" id="KW-1185">Reference proteome</keyword>
<feature type="region of interest" description="Disordered" evidence="2">
    <location>
        <begin position="227"/>
        <end position="374"/>
    </location>
</feature>
<feature type="compositionally biased region" description="Acidic residues" evidence="2">
    <location>
        <begin position="249"/>
        <end position="263"/>
    </location>
</feature>
<gene>
    <name evidence="3" type="ORF">N7496_003468</name>
</gene>
<dbReference type="SUPFAM" id="SSF58022">
    <property type="entry name" value="XRCC4, C-terminal oligomerization domain"/>
    <property type="match status" value="1"/>
</dbReference>
<dbReference type="OrthoDB" id="8064436at2759"/>
<evidence type="ECO:0000313" key="3">
    <source>
        <dbReference type="EMBL" id="KAJ5381040.1"/>
    </source>
</evidence>
<feature type="compositionally biased region" description="Acidic residues" evidence="2">
    <location>
        <begin position="291"/>
        <end position="306"/>
    </location>
</feature>